<evidence type="ECO:0000259" key="1">
    <source>
        <dbReference type="Pfam" id="PF08721"/>
    </source>
</evidence>
<dbReference type="InterPro" id="IPR011856">
    <property type="entry name" value="tRNA_endonuc-like_dom_sf"/>
</dbReference>
<keyword evidence="3" id="KW-0378">Hydrolase</keyword>
<organism evidence="3 4">
    <name type="scientific">Hydromonas duriensis</name>
    <dbReference type="NCBI Taxonomy" id="1527608"/>
    <lineage>
        <taxon>Bacteria</taxon>
        <taxon>Pseudomonadati</taxon>
        <taxon>Pseudomonadota</taxon>
        <taxon>Betaproteobacteria</taxon>
        <taxon>Burkholderiales</taxon>
        <taxon>Burkholderiaceae</taxon>
        <taxon>Hydromonas</taxon>
    </lineage>
</organism>
<dbReference type="Pfam" id="PF08722">
    <property type="entry name" value="Tn7_TnsA-like_N"/>
    <property type="match status" value="1"/>
</dbReference>
<keyword evidence="3" id="KW-0255">Endonuclease</keyword>
<dbReference type="Pfam" id="PF08721">
    <property type="entry name" value="Tn7_Tnp_TnsA_C"/>
    <property type="match status" value="1"/>
</dbReference>
<keyword evidence="3" id="KW-0540">Nuclease</keyword>
<dbReference type="EMBL" id="SNZE01000005">
    <property type="protein sequence ID" value="TDR32160.1"/>
    <property type="molecule type" value="Genomic_DNA"/>
</dbReference>
<dbReference type="GO" id="GO:0003676">
    <property type="term" value="F:nucleic acid binding"/>
    <property type="evidence" value="ECO:0007669"/>
    <property type="project" value="InterPro"/>
</dbReference>
<dbReference type="AlphaFoldDB" id="A0A4R6Y9N0"/>
<evidence type="ECO:0000313" key="3">
    <source>
        <dbReference type="EMBL" id="TDR32160.1"/>
    </source>
</evidence>
<sequence length="220" mass="25661">MPVRKIPKNYRNITGIAAHSKSNGTAAYESSLERDFLSLLEFSDDVTQFEVQPVSIEWLDPSGKKRTYTPDVLVHYKQSHHSTIEILYEVKYRSDIKENWLVLKPKFKAAIAYCKARGWRFKLITEAELHTIYMDNVRFLLPYVTQGILHEHYEAHMTLIDQQIRTLKTSTPNDLLAAVFDDEWSRAELLPTLWYLIGTFQIGIDLNQPLSMQSKIWSIR</sequence>
<feature type="domain" description="TnsA endonuclease N-terminal" evidence="2">
    <location>
        <begin position="43"/>
        <end position="126"/>
    </location>
</feature>
<dbReference type="Gene3D" id="3.40.1350.10">
    <property type="match status" value="1"/>
</dbReference>
<proteinExistence type="predicted"/>
<evidence type="ECO:0000313" key="4">
    <source>
        <dbReference type="Proteomes" id="UP000294480"/>
    </source>
</evidence>
<keyword evidence="4" id="KW-1185">Reference proteome</keyword>
<gene>
    <name evidence="3" type="ORF">DFR44_10543</name>
</gene>
<dbReference type="GO" id="GO:0004519">
    <property type="term" value="F:endonuclease activity"/>
    <property type="evidence" value="ECO:0007669"/>
    <property type="project" value="UniProtKB-KW"/>
</dbReference>
<dbReference type="InterPro" id="IPR014832">
    <property type="entry name" value="TnsA_C"/>
</dbReference>
<protein>
    <submittedName>
        <fullName evidence="3">TnsA endonuclease-like protein</fullName>
    </submittedName>
</protein>
<dbReference type="RefSeq" id="WP_133619318.1">
    <property type="nucleotide sequence ID" value="NZ_SNZE01000005.1"/>
</dbReference>
<dbReference type="InterPro" id="IPR014833">
    <property type="entry name" value="TnsA_N"/>
</dbReference>
<feature type="domain" description="TnsA endonuclease C-terminal" evidence="1">
    <location>
        <begin position="130"/>
        <end position="206"/>
    </location>
</feature>
<reference evidence="3 4" key="1">
    <citation type="submission" date="2019-03" db="EMBL/GenBank/DDBJ databases">
        <title>Genomic Encyclopedia of Type Strains, Phase IV (KMG-IV): sequencing the most valuable type-strain genomes for metagenomic binning, comparative biology and taxonomic classification.</title>
        <authorList>
            <person name="Goeker M."/>
        </authorList>
    </citation>
    <scope>NUCLEOTIDE SEQUENCE [LARGE SCALE GENOMIC DNA]</scope>
    <source>
        <strain evidence="3 4">DSM 102852</strain>
    </source>
</reference>
<name>A0A4R6Y9N0_9BURK</name>
<comment type="caution">
    <text evidence="3">The sequence shown here is derived from an EMBL/GenBank/DDBJ whole genome shotgun (WGS) entry which is preliminary data.</text>
</comment>
<accession>A0A4R6Y9N0</accession>
<dbReference type="Proteomes" id="UP000294480">
    <property type="component" value="Unassembled WGS sequence"/>
</dbReference>
<dbReference type="OrthoDB" id="9134481at2"/>
<evidence type="ECO:0000259" key="2">
    <source>
        <dbReference type="Pfam" id="PF08722"/>
    </source>
</evidence>